<reference evidence="2 3" key="1">
    <citation type="submission" date="2015-04" db="EMBL/GenBank/DDBJ databases">
        <authorList>
            <person name="Syromyatnikov M.Y."/>
            <person name="Popov V.N."/>
        </authorList>
    </citation>
    <scope>NUCLEOTIDE SEQUENCE [LARGE SCALE GENOMIC DNA]</scope>
</reference>
<feature type="transmembrane region" description="Helical" evidence="1">
    <location>
        <begin position="44"/>
        <end position="62"/>
    </location>
</feature>
<keyword evidence="1" id="KW-1133">Transmembrane helix</keyword>
<evidence type="ECO:0000313" key="2">
    <source>
        <dbReference type="EMBL" id="CRK89291.1"/>
    </source>
</evidence>
<name>A0A1J1HMW2_9DIPT</name>
<protein>
    <submittedName>
        <fullName evidence="2">CLUMA_CG003050, isoform A</fullName>
    </submittedName>
</protein>
<keyword evidence="1" id="KW-0812">Transmembrane</keyword>
<evidence type="ECO:0000313" key="3">
    <source>
        <dbReference type="Proteomes" id="UP000183832"/>
    </source>
</evidence>
<keyword evidence="3" id="KW-1185">Reference proteome</keyword>
<sequence>MKGTFYAAMFSQMTYFEYLWSEVKYYLKILEKLNANLVALDRVGYLWSFDGLLLLFLEIYVFKSSVFTT</sequence>
<accession>A0A1J1HMW2</accession>
<dbReference type="EMBL" id="CVRI01000011">
    <property type="protein sequence ID" value="CRK89291.1"/>
    <property type="molecule type" value="Genomic_DNA"/>
</dbReference>
<evidence type="ECO:0000256" key="1">
    <source>
        <dbReference type="SAM" id="Phobius"/>
    </source>
</evidence>
<proteinExistence type="predicted"/>
<dbReference type="Proteomes" id="UP000183832">
    <property type="component" value="Unassembled WGS sequence"/>
</dbReference>
<gene>
    <name evidence="2" type="ORF">CLUMA_CG003050</name>
</gene>
<organism evidence="2 3">
    <name type="scientific">Clunio marinus</name>
    <dbReference type="NCBI Taxonomy" id="568069"/>
    <lineage>
        <taxon>Eukaryota</taxon>
        <taxon>Metazoa</taxon>
        <taxon>Ecdysozoa</taxon>
        <taxon>Arthropoda</taxon>
        <taxon>Hexapoda</taxon>
        <taxon>Insecta</taxon>
        <taxon>Pterygota</taxon>
        <taxon>Neoptera</taxon>
        <taxon>Endopterygota</taxon>
        <taxon>Diptera</taxon>
        <taxon>Nematocera</taxon>
        <taxon>Chironomoidea</taxon>
        <taxon>Chironomidae</taxon>
        <taxon>Clunio</taxon>
    </lineage>
</organism>
<keyword evidence="1" id="KW-0472">Membrane</keyword>
<dbReference type="AlphaFoldDB" id="A0A1J1HMW2"/>